<reference evidence="2 3" key="1">
    <citation type="submission" date="2019-06" db="EMBL/GenBank/DDBJ databases">
        <title>A chromosomal-level reference genome of Carpinus fangiana (Coryloideae, Betulaceae).</title>
        <authorList>
            <person name="Yang X."/>
            <person name="Wang Z."/>
            <person name="Zhang L."/>
            <person name="Hao G."/>
            <person name="Liu J."/>
            <person name="Yang Y."/>
        </authorList>
    </citation>
    <scope>NUCLEOTIDE SEQUENCE [LARGE SCALE GENOMIC DNA]</scope>
    <source>
        <strain evidence="2">Cfa_2016G</strain>
        <tissue evidence="2">Leaf</tissue>
    </source>
</reference>
<proteinExistence type="predicted"/>
<dbReference type="PANTHER" id="PTHR14097:SF8">
    <property type="entry name" value="NAD(P)-BINDING DOMAIN-CONTAINING PROTEIN"/>
    <property type="match status" value="1"/>
</dbReference>
<feature type="chain" id="PRO_5024290053" description="NAD(P)-binding domain-containing protein" evidence="1">
    <location>
        <begin position="17"/>
        <end position="309"/>
    </location>
</feature>
<sequence>MHLVLFGATGLVGSSALQAMIRRPDVTKVTCISRKPVPMADGHSKVEIAIHDDFMTYDEPLLSKIKGATGVVWALGTSQNSVSKDISYGVSNVKHYSVYVKITRDYTLAAAQAFAKQAAAEPAGSNFVFVSGEGATHSPGMLTPIFGRCKGETELKLLDLAQASQSRMRTYVVRPGGVDPSQQPEILPFLPKMEVYKTPLLAVMRIVMKGMHSPTKPLGEFLVALAAGDKGGAALQGEGVENDGWVVTNRGFRAQMGLAGTRQRRLGKTVFRKAISLQYNVSSDQIIVNCQIAAEGGAVVKDKPCDLQS</sequence>
<dbReference type="EMBL" id="VIBQ01000010">
    <property type="protein sequence ID" value="KAB8338717.1"/>
    <property type="molecule type" value="Genomic_DNA"/>
</dbReference>
<protein>
    <recommendedName>
        <fullName evidence="4">NAD(P)-binding domain-containing protein</fullName>
    </recommendedName>
</protein>
<dbReference type="OrthoDB" id="3535423at2759"/>
<keyword evidence="3" id="KW-1185">Reference proteome</keyword>
<dbReference type="AlphaFoldDB" id="A0A5N6KQB9"/>
<keyword evidence="1" id="KW-0732">Signal</keyword>
<evidence type="ECO:0000313" key="2">
    <source>
        <dbReference type="EMBL" id="KAB8338717.1"/>
    </source>
</evidence>
<dbReference type="InterPro" id="IPR036291">
    <property type="entry name" value="NAD(P)-bd_dom_sf"/>
</dbReference>
<feature type="signal peptide" evidence="1">
    <location>
        <begin position="1"/>
        <end position="16"/>
    </location>
</feature>
<evidence type="ECO:0000313" key="3">
    <source>
        <dbReference type="Proteomes" id="UP000327013"/>
    </source>
</evidence>
<accession>A0A5N6KQB9</accession>
<name>A0A5N6KQB9_9ROSI</name>
<dbReference type="PANTHER" id="PTHR14097">
    <property type="entry name" value="OXIDOREDUCTASE HTATIP2"/>
    <property type="match status" value="1"/>
</dbReference>
<evidence type="ECO:0000256" key="1">
    <source>
        <dbReference type="SAM" id="SignalP"/>
    </source>
</evidence>
<evidence type="ECO:0008006" key="4">
    <source>
        <dbReference type="Google" id="ProtNLM"/>
    </source>
</evidence>
<comment type="caution">
    <text evidence="2">The sequence shown here is derived from an EMBL/GenBank/DDBJ whole genome shotgun (WGS) entry which is preliminary data.</text>
</comment>
<dbReference type="SUPFAM" id="SSF51735">
    <property type="entry name" value="NAD(P)-binding Rossmann-fold domains"/>
    <property type="match status" value="1"/>
</dbReference>
<organism evidence="2 3">
    <name type="scientific">Carpinus fangiana</name>
    <dbReference type="NCBI Taxonomy" id="176857"/>
    <lineage>
        <taxon>Eukaryota</taxon>
        <taxon>Viridiplantae</taxon>
        <taxon>Streptophyta</taxon>
        <taxon>Embryophyta</taxon>
        <taxon>Tracheophyta</taxon>
        <taxon>Spermatophyta</taxon>
        <taxon>Magnoliopsida</taxon>
        <taxon>eudicotyledons</taxon>
        <taxon>Gunneridae</taxon>
        <taxon>Pentapetalae</taxon>
        <taxon>rosids</taxon>
        <taxon>fabids</taxon>
        <taxon>Fagales</taxon>
        <taxon>Betulaceae</taxon>
        <taxon>Carpinus</taxon>
    </lineage>
</organism>
<gene>
    <name evidence="2" type="ORF">FH972_021662</name>
</gene>
<dbReference type="Proteomes" id="UP000327013">
    <property type="component" value="Unassembled WGS sequence"/>
</dbReference>
<dbReference type="Gene3D" id="3.40.50.720">
    <property type="entry name" value="NAD(P)-binding Rossmann-like Domain"/>
    <property type="match status" value="1"/>
</dbReference>